<feature type="transmembrane region" description="Helical" evidence="1">
    <location>
        <begin position="32"/>
        <end position="55"/>
    </location>
</feature>
<dbReference type="RefSeq" id="WP_004725393.1">
    <property type="nucleotide sequence ID" value="NZ_AP014630.1"/>
</dbReference>
<keyword evidence="1" id="KW-0472">Membrane</keyword>
<accession>A0A077L4W8</accession>
<dbReference type="STRING" id="106649.GCA_000829655_02769"/>
<evidence type="ECO:0000313" key="2">
    <source>
        <dbReference type="EMBL" id="MCF0266951.1"/>
    </source>
</evidence>
<dbReference type="KEGG" id="agu:AS4_40570"/>
<protein>
    <submittedName>
        <fullName evidence="2">Uncharacterized protein</fullName>
    </submittedName>
</protein>
<comment type="caution">
    <text evidence="2">The sequence shown here is derived from an EMBL/GenBank/DDBJ whole genome shotgun (WGS) entry which is preliminary data.</text>
</comment>
<dbReference type="AlphaFoldDB" id="A0A077L4W8"/>
<organism evidence="2 3">
    <name type="scientific">Acinetobacter guillouiae</name>
    <name type="common">Acinetobacter genomosp. 11</name>
    <dbReference type="NCBI Taxonomy" id="106649"/>
    <lineage>
        <taxon>Bacteria</taxon>
        <taxon>Pseudomonadati</taxon>
        <taxon>Pseudomonadota</taxon>
        <taxon>Gammaproteobacteria</taxon>
        <taxon>Moraxellales</taxon>
        <taxon>Moraxellaceae</taxon>
        <taxon>Acinetobacter</taxon>
    </lineage>
</organism>
<dbReference type="Proteomes" id="UP000887320">
    <property type="component" value="Unassembled WGS sequence"/>
</dbReference>
<feature type="transmembrane region" description="Helical" evidence="1">
    <location>
        <begin position="61"/>
        <end position="82"/>
    </location>
</feature>
<dbReference type="EMBL" id="JAHWXT010000011">
    <property type="protein sequence ID" value="MCF0266951.1"/>
    <property type="molecule type" value="Genomic_DNA"/>
</dbReference>
<reference evidence="2" key="1">
    <citation type="submission" date="2021-07" db="EMBL/GenBank/DDBJ databases">
        <authorList>
            <person name="Fernandez M."/>
            <person name="Pereira P."/>
            <person name="Torres Tejerizo G.A."/>
            <person name="Gonzalez P."/>
            <person name="Agostini E."/>
        </authorList>
    </citation>
    <scope>NUCLEOTIDE SEQUENCE</scope>
    <source>
        <strain evidence="2">SFC 500-1A</strain>
    </source>
</reference>
<sequence>MQYQCPKCQSRKILPVTHGNTPAVRPVVPKSLVFLIPLLFILLLLVVISIVMWIFSNGAGQTLQIATVVVFIAAVIAGVMFWRDLPDFKISMQSFMQANKSWKCRDCNHEWQI</sequence>
<proteinExistence type="predicted"/>
<gene>
    <name evidence="2" type="ORF">KW868_21100</name>
</gene>
<name>A0A077L4W8_ACIGI</name>
<keyword evidence="1" id="KW-0812">Transmembrane</keyword>
<evidence type="ECO:0000256" key="1">
    <source>
        <dbReference type="SAM" id="Phobius"/>
    </source>
</evidence>
<dbReference type="GeneID" id="67746079"/>
<evidence type="ECO:0000313" key="3">
    <source>
        <dbReference type="Proteomes" id="UP000887320"/>
    </source>
</evidence>
<keyword evidence="1" id="KW-1133">Transmembrane helix</keyword>